<evidence type="ECO:0000313" key="4">
    <source>
        <dbReference type="Proteomes" id="UP000203427"/>
    </source>
</evidence>
<dbReference type="RefSeq" id="YP_009218127.1">
    <property type="nucleotide sequence ID" value="NC_029007.1"/>
</dbReference>
<name>A0A077KYL1_9CAUD</name>
<organism evidence="3 4">
    <name type="scientific">Ralstonia phage RSJ5</name>
    <dbReference type="NCBI Taxonomy" id="1538364"/>
    <lineage>
        <taxon>Viruses</taxon>
        <taxon>Duplodnaviria</taxon>
        <taxon>Heunggongvirae</taxon>
        <taxon>Uroviricota</taxon>
        <taxon>Caudoviricetes</taxon>
        <taxon>Autographivirales</taxon>
        <taxon>Autonotataviridae</taxon>
        <taxon>Risjevirus</taxon>
        <taxon>Risjevirus RSJ5</taxon>
    </lineage>
</organism>
<protein>
    <submittedName>
        <fullName evidence="3">Putative internal virion protein</fullName>
    </submittedName>
</protein>
<dbReference type="InterPro" id="IPR023346">
    <property type="entry name" value="Lysozyme-like_dom_sf"/>
</dbReference>
<dbReference type="InterPro" id="IPR008258">
    <property type="entry name" value="Transglycosylase_SLT_dom_1"/>
</dbReference>
<evidence type="ECO:0000259" key="2">
    <source>
        <dbReference type="Pfam" id="PF01464"/>
    </source>
</evidence>
<dbReference type="Pfam" id="PF01464">
    <property type="entry name" value="SLT"/>
    <property type="match status" value="1"/>
</dbReference>
<reference evidence="3 4" key="1">
    <citation type="submission" date="2014-08" db="EMBL/GenBank/DDBJ databases">
        <title>Isolation and characterization of bacteriophages infecting R. solanacearum from Thailand.</title>
        <authorList>
            <person name="Narulita E."/>
            <person name="Kawasaki T."/>
            <person name="Fujie M."/>
            <person name="Yamada T."/>
        </authorList>
    </citation>
    <scope>NUCLEOTIDE SEQUENCE [LARGE SCALE GENOMIC DNA]</scope>
</reference>
<dbReference type="GeneID" id="26644303"/>
<evidence type="ECO:0000256" key="1">
    <source>
        <dbReference type="SAM" id="MobiDB-lite"/>
    </source>
</evidence>
<dbReference type="SUPFAM" id="SSF53955">
    <property type="entry name" value="Lysozyme-like"/>
    <property type="match status" value="1"/>
</dbReference>
<accession>A0A077KYL1</accession>
<feature type="region of interest" description="Disordered" evidence="1">
    <location>
        <begin position="538"/>
        <end position="562"/>
    </location>
</feature>
<dbReference type="Gene3D" id="1.10.530.10">
    <property type="match status" value="1"/>
</dbReference>
<dbReference type="KEGG" id="vg:26644303"/>
<dbReference type="EMBL" id="AB983711">
    <property type="protein sequence ID" value="BAP34929.1"/>
    <property type="molecule type" value="Genomic_DNA"/>
</dbReference>
<proteinExistence type="predicted"/>
<feature type="domain" description="Transglycosylase SLT" evidence="2">
    <location>
        <begin position="27"/>
        <end position="128"/>
    </location>
</feature>
<dbReference type="Proteomes" id="UP000203427">
    <property type="component" value="Segment"/>
</dbReference>
<sequence length="1372" mass="148354">MKLDDIKNLSNEDAVAAVSKWSGISVSDLNGVHRVESSSGTDPKAFQEGVHGPASTAFGHFQITNSTLKGVEEQTGVKIDRSDFKQSLWAAGYVLKQNMAAFNNDSAMALGAFKEGTSREAATNQTARAYVAKVRGTSMPVAMPDDEFTAGASQNRDILRQLGGAYELTADNLMNTRAADIRAVTRGMKAEKESDIPGFQRRAAELAAGAAAINALDKGENTPYNAMDAVRTAVRTAPADDVSIKMTPAPVPQDLDASGLVQATTADMARGAEQYTKDSSVSFATAAEAAFENQSVIKQLSRMADNDTKRAENFDPEYVFDQSRLDVYRKDERKFTHDELVHLSDASSEKDEQRIIAEIEGRRQRDYEINARGGSVALGAGLLAGIADPVGWVAGFGAGKVAQVAMAGRSSLIARAGFAALENGATNIALTGMLDSAGGYVTDHDYLMAGLTGVTLGAAFGAAAKGVDESMARISKGVESYNFSLQVEALKRVGPDATPEQFQAAMRDIEVERANQRVLQDDVLLAPVSEDQRISPLAGQEPATPEARAGVDGAEGNPFITGENPDLRMEVKARHNLDSITDEAERNVATEFYARAERAVKRNPIDLKKVTSMLTKLPEGIASWLESTGVRMARSQNPIMQWVAGNLSEVSTGAAGRQRTASILKSQLEDHGRAMWGDYNANFEMWRKAQKVGVWDEFTTGKARQQYDQAVALEVNARRFSSAAEDAARNVDAHVKAGADAWERAMERMRAWQQKVQTVGHEALGSSSRGYMPQKLDPQKLLEWEKAGKIGALENHFAQQFVDQLGMDEANAIKVARDYLGYAKRRASGGMDVPANLHDADMADALEEALAKAGVYGQETIDRFRERFQRGGAGHTKARKLDMDLTGHVLDPKTNQYVPLMDFYSTDMSKLYQGYMGRVTGEVALAQHGVYGSPAIKSMREAMMHGPQAATPAELESFDEFINDMLGRRGGDGNPGLRTAMSNARQLASMRYLGGMAITQAAELTQLIHHLGVNSFLKSVPLLRNLFDEVRAGGGSKLVDQIEVYGGYLDAEARFHFPFEEAGQVRLYGHDSPGIATKLIRSAGRQFMHISGHRAIHRFQMKMAVEQIGVKALRAAREGAVPHKMLADMGFTPEKLALIREDLPNIATFDSKGNLKDLDFSKTQNPAAVAEFIQATQRGARQIIQGHFRGETGKYATDTLGQFLTQFRSFSITSAEKQWRRVATNAGATTAGLYLIGQMAIAAPIHLAKIHMLAQGKSGSEKKKYLEDNTNPAAFARSLVNYSSLTGVMDVPLDAMMGVAGAMGAPVGENSKIGTRGIEGWNPTLGYVGQGIRAGGRLLYNPSGDTLAKFGKAALPGANLPYLAPMVNIMAN</sequence>
<keyword evidence="4" id="KW-1185">Reference proteome</keyword>
<evidence type="ECO:0000313" key="3">
    <source>
        <dbReference type="EMBL" id="BAP34929.1"/>
    </source>
</evidence>